<evidence type="ECO:0000259" key="3">
    <source>
        <dbReference type="Pfam" id="PF18962"/>
    </source>
</evidence>
<accession>A0A504J930</accession>
<evidence type="ECO:0000256" key="2">
    <source>
        <dbReference type="SAM" id="SignalP"/>
    </source>
</evidence>
<name>A0A504J930_9FLAO</name>
<sequence>MKRLLFCPRPMVWGVAMLGAITFTNAQQPVQRGTVIQKTSKTTTSSSKHQVFKNQQMFDSKTGSVDSKVKLRHQTDDAVQRAAYEFMRLRNPNTGKIPDGIRERELSFSSKIAVGNDSKRSLKSVSKSSNAKRFSYWTSRGPGNVGGRTRALAIDRTNENVLLAGGVSGGLWRSENSGKTWRKVTRPFQNPSITAIVQDPRPGKGFTWYYASGERSGNSAGTGGSFYQGNGVYKSQDGGRTWEQLRATANQNIGAFDSGFDLINSLAINPINGDLYVATFNGLFRSQDGGNSFEEVLESGFDNFVEISITTTGRLYATIESDGVPNAGFLTSTDGETWTNITPPNFIANYGRTKVGINPSNEDEVYFFTLDRSPSNEAVLFKYNAAAETPEETWVNLTANLPFVIDRNFGIGDLNLQGGYNMVMKVHPTQSNIVFIGGTCLYRSTTGFTTPAGVESWIGGNGPGNVDFLLNTVGTSASYTNQHADQHALVFYPSNPNRAVAGHDGGVSMTEDITVVNDQAEQVTWTSLNNGYITTQPRHVAFDPEPNTDDLLAGFQDNGSWFTNSTNPTDAWQEELGADGAYNAIADNGRTHYVSSQNGGVRRLNFDEEGNRVSFTRVAPAGATGFFFVNPFVLDPINDNVMYMPVGNTVWRNSNLDEIPLFSNSNTSVNWTNLVTSEAPAGSTISAVDISKFPVANRLYYGTNNGVAFRMDNANLDNQEAVDITTGKGLPTGFINDINVDPSNSDRVIITFSNYGIPSVFITEDAGETWTNISGNLEENADGSGNGPSVRSTAFLGGSHGTFGSRLQKIYAATSTGLYYTNRLNGERTVWVKEQFAIGNSVTDEVATRKDGFIAVAAHGNGMFSARFPIFSPLPEPTLSVAVELNDIRVDENSEDTKIRISDVFVQSEGRPIDIEIINDNSQLVSATIEGDSLKLSYTRDLIGSASIGLIATSGEEQVSEGFKVEVREASIYEQNNREAGSITSQNFLDFSALAQSADDFTIPEGNTWNINRILAFGGQAGTPAFTNVTIKIFENNGGLPGDEVYDSGEIEPISEPNNPNLDIQLPEVLTLESGNYWISIYVNLAFNPGGNRWFWASQDNVIGEETQFRDAANVFGEGLTDWSSGSQFLGLPNPIDQTFRIFGDIIGLDNNTENQELATLDAIKGASVYPNPSRGQFVFNFGDDLSKSNGKVTVNIFNSTGNLVRTDADVSMSNGIKGASVYPNPSRGQFVFNFGDDLSKSNGKVTVNIFNSTGNLVRTDADVSMSNGLVWDASNLPSGFYYVKISGDVSGVFKLAKN</sequence>
<dbReference type="SUPFAM" id="SSF110296">
    <property type="entry name" value="Oligoxyloglucan reducing end-specific cellobiohydrolase"/>
    <property type="match status" value="2"/>
</dbReference>
<dbReference type="Proteomes" id="UP000315540">
    <property type="component" value="Unassembled WGS sequence"/>
</dbReference>
<organism evidence="4 5">
    <name type="scientific">Aquimarina algicola</name>
    <dbReference type="NCBI Taxonomy" id="2589995"/>
    <lineage>
        <taxon>Bacteria</taxon>
        <taxon>Pseudomonadati</taxon>
        <taxon>Bacteroidota</taxon>
        <taxon>Flavobacteriia</taxon>
        <taxon>Flavobacteriales</taxon>
        <taxon>Flavobacteriaceae</taxon>
        <taxon>Aquimarina</taxon>
    </lineage>
</organism>
<feature type="chain" id="PRO_5021452008" evidence="2">
    <location>
        <begin position="27"/>
        <end position="1299"/>
    </location>
</feature>
<gene>
    <name evidence="4" type="ORF">FHK87_19120</name>
</gene>
<keyword evidence="1 2" id="KW-0732">Signal</keyword>
<dbReference type="InterPro" id="IPR052025">
    <property type="entry name" value="Xyloglucanase_GH74"/>
</dbReference>
<dbReference type="InterPro" id="IPR026444">
    <property type="entry name" value="Secre_tail"/>
</dbReference>
<dbReference type="PANTHER" id="PTHR43739">
    <property type="entry name" value="XYLOGLUCANASE (EUROFUNG)"/>
    <property type="match status" value="1"/>
</dbReference>
<feature type="signal peptide" evidence="2">
    <location>
        <begin position="1"/>
        <end position="26"/>
    </location>
</feature>
<dbReference type="Pfam" id="PF18962">
    <property type="entry name" value="Por_Secre_tail"/>
    <property type="match status" value="1"/>
</dbReference>
<dbReference type="Gene3D" id="2.130.10.10">
    <property type="entry name" value="YVTN repeat-like/Quinoprotein amine dehydrogenase"/>
    <property type="match status" value="3"/>
</dbReference>
<evidence type="ECO:0000313" key="5">
    <source>
        <dbReference type="Proteomes" id="UP000315540"/>
    </source>
</evidence>
<feature type="domain" description="Secretion system C-terminal sorting" evidence="3">
    <location>
        <begin position="1222"/>
        <end position="1290"/>
    </location>
</feature>
<dbReference type="InterPro" id="IPR015943">
    <property type="entry name" value="WD40/YVTN_repeat-like_dom_sf"/>
</dbReference>
<dbReference type="PANTHER" id="PTHR43739:SF5">
    <property type="entry name" value="EXO-ALPHA-SIALIDASE"/>
    <property type="match status" value="1"/>
</dbReference>
<reference evidence="4 5" key="1">
    <citation type="submission" date="2019-06" db="EMBL/GenBank/DDBJ databases">
        <authorList>
            <person name="Meng X."/>
        </authorList>
    </citation>
    <scope>NUCLEOTIDE SEQUENCE [LARGE SCALE GENOMIC DNA]</scope>
    <source>
        <strain evidence="4 5">M625</strain>
    </source>
</reference>
<proteinExistence type="predicted"/>
<dbReference type="OrthoDB" id="9757947at2"/>
<evidence type="ECO:0000313" key="4">
    <source>
        <dbReference type="EMBL" id="TPN84073.1"/>
    </source>
</evidence>
<keyword evidence="5" id="KW-1185">Reference proteome</keyword>
<dbReference type="EMBL" id="VFWZ01000006">
    <property type="protein sequence ID" value="TPN84073.1"/>
    <property type="molecule type" value="Genomic_DNA"/>
</dbReference>
<protein>
    <submittedName>
        <fullName evidence="4">T9SS type A sorting domain-containing protein</fullName>
    </submittedName>
</protein>
<dbReference type="GO" id="GO:0010411">
    <property type="term" value="P:xyloglucan metabolic process"/>
    <property type="evidence" value="ECO:0007669"/>
    <property type="project" value="TreeGrafter"/>
</dbReference>
<dbReference type="RefSeq" id="WP_140595381.1">
    <property type="nucleotide sequence ID" value="NZ_VFWZ01000006.1"/>
</dbReference>
<evidence type="ECO:0000256" key="1">
    <source>
        <dbReference type="ARBA" id="ARBA00022729"/>
    </source>
</evidence>
<dbReference type="CDD" id="cd15482">
    <property type="entry name" value="Sialidase_non-viral"/>
    <property type="match status" value="1"/>
</dbReference>
<dbReference type="NCBIfam" id="TIGR04183">
    <property type="entry name" value="Por_Secre_tail"/>
    <property type="match status" value="1"/>
</dbReference>
<comment type="caution">
    <text evidence="4">The sequence shown here is derived from an EMBL/GenBank/DDBJ whole genome shotgun (WGS) entry which is preliminary data.</text>
</comment>